<dbReference type="Pfam" id="PF03062">
    <property type="entry name" value="MBOAT"/>
    <property type="match status" value="1"/>
</dbReference>
<evidence type="ECO:0000313" key="10">
    <source>
        <dbReference type="Proteomes" id="UP000004191"/>
    </source>
</evidence>
<comment type="caution">
    <text evidence="9">The sequence shown here is derived from an EMBL/GenBank/DDBJ whole genome shotgun (WGS) entry which is preliminary data.</text>
</comment>
<feature type="transmembrane region" description="Helical" evidence="8">
    <location>
        <begin position="357"/>
        <end position="377"/>
    </location>
</feature>
<feature type="transmembrane region" description="Helical" evidence="8">
    <location>
        <begin position="430"/>
        <end position="456"/>
    </location>
</feature>
<organism evidence="9 10">
    <name type="scientific">Helcococcus kunzii ATCC 51366</name>
    <dbReference type="NCBI Taxonomy" id="883114"/>
    <lineage>
        <taxon>Bacteria</taxon>
        <taxon>Bacillati</taxon>
        <taxon>Bacillota</taxon>
        <taxon>Tissierellia</taxon>
        <taxon>Tissierellales</taxon>
        <taxon>Peptoniphilaceae</taxon>
        <taxon>Helcococcus</taxon>
    </lineage>
</organism>
<feature type="transmembrane region" description="Helical" evidence="8">
    <location>
        <begin position="114"/>
        <end position="134"/>
    </location>
</feature>
<dbReference type="InterPro" id="IPR051085">
    <property type="entry name" value="MB_O-acyltransferase"/>
</dbReference>
<proteinExistence type="inferred from homology"/>
<evidence type="ECO:0000256" key="8">
    <source>
        <dbReference type="SAM" id="Phobius"/>
    </source>
</evidence>
<dbReference type="STRING" id="883114.HMPREF9709_01431"/>
<comment type="similarity">
    <text evidence="2 7">Belongs to the membrane-bound acyltransferase family.</text>
</comment>
<keyword evidence="3 7" id="KW-1003">Cell membrane</keyword>
<keyword evidence="6 7" id="KW-0472">Membrane</keyword>
<feature type="transmembrane region" description="Helical" evidence="8">
    <location>
        <begin position="262"/>
        <end position="280"/>
    </location>
</feature>
<keyword evidence="4 8" id="KW-0812">Transmembrane</keyword>
<evidence type="ECO:0008006" key="11">
    <source>
        <dbReference type="Google" id="ProtNLM"/>
    </source>
</evidence>
<dbReference type="eggNOG" id="COG1696">
    <property type="taxonomic scope" value="Bacteria"/>
</dbReference>
<feature type="transmembrane region" description="Helical" evidence="8">
    <location>
        <begin position="16"/>
        <end position="38"/>
    </location>
</feature>
<feature type="transmembrane region" description="Helical" evidence="8">
    <location>
        <begin position="389"/>
        <end position="409"/>
    </location>
</feature>
<keyword evidence="7" id="KW-0808">Transferase</keyword>
<reference evidence="9 10" key="1">
    <citation type="submission" date="2012-01" db="EMBL/GenBank/DDBJ databases">
        <title>The Genome Sequence of Helcococcus kunzii ATCC 51366.</title>
        <authorList>
            <consortium name="The Broad Institute Genome Sequencing Platform"/>
            <person name="Earl A."/>
            <person name="Ward D."/>
            <person name="Feldgarden M."/>
            <person name="Gevers D."/>
            <person name="Huys G."/>
            <person name="Young S.K."/>
            <person name="Zeng Q."/>
            <person name="Gargeya S."/>
            <person name="Fitzgerald M."/>
            <person name="Haas B."/>
            <person name="Abouelleil A."/>
            <person name="Alvarado L."/>
            <person name="Arachchi H.M."/>
            <person name="Berlin A."/>
            <person name="Chapman S.B."/>
            <person name="Gearin G."/>
            <person name="Goldberg J."/>
            <person name="Griggs A."/>
            <person name="Gujja S."/>
            <person name="Hansen M."/>
            <person name="Heiman D."/>
            <person name="Howarth C."/>
            <person name="Larimer J."/>
            <person name="Lui A."/>
            <person name="MacDonald P.J.P."/>
            <person name="McCowen C."/>
            <person name="Montmayeur A."/>
            <person name="Murphy C."/>
            <person name="Neiman D."/>
            <person name="Pearson M."/>
            <person name="Priest M."/>
            <person name="Roberts A."/>
            <person name="Saif S."/>
            <person name="Shea T."/>
            <person name="Sisk P."/>
            <person name="Stolte C."/>
            <person name="Sykes S."/>
            <person name="Wortman J."/>
            <person name="Nusbaum C."/>
            <person name="Birren B."/>
        </authorList>
    </citation>
    <scope>NUCLEOTIDE SEQUENCE [LARGE SCALE GENOMIC DNA]</scope>
    <source>
        <strain evidence="9 10">ATCC 51366</strain>
    </source>
</reference>
<comment type="subcellular location">
    <subcellularLocation>
        <location evidence="1">Cell membrane</location>
        <topology evidence="1">Multi-pass membrane protein</topology>
    </subcellularLocation>
</comment>
<dbReference type="GO" id="GO:0042121">
    <property type="term" value="P:alginic acid biosynthetic process"/>
    <property type="evidence" value="ECO:0007669"/>
    <property type="project" value="InterPro"/>
</dbReference>
<dbReference type="InterPro" id="IPR024194">
    <property type="entry name" value="Ac/AlaTfrase_AlgI/DltB"/>
</dbReference>
<dbReference type="PIRSF" id="PIRSF016636">
    <property type="entry name" value="AlgI_DltB"/>
    <property type="match status" value="1"/>
</dbReference>
<feature type="transmembrane region" description="Helical" evidence="8">
    <location>
        <begin position="509"/>
        <end position="530"/>
    </location>
</feature>
<evidence type="ECO:0000256" key="3">
    <source>
        <dbReference type="ARBA" id="ARBA00022475"/>
    </source>
</evidence>
<dbReference type="PANTHER" id="PTHR13285">
    <property type="entry name" value="ACYLTRANSFERASE"/>
    <property type="match status" value="1"/>
</dbReference>
<protein>
    <recommendedName>
        <fullName evidence="11">MBOAT family protein</fullName>
    </recommendedName>
</protein>
<dbReference type="Proteomes" id="UP000004191">
    <property type="component" value="Unassembled WGS sequence"/>
</dbReference>
<evidence type="ECO:0000256" key="1">
    <source>
        <dbReference type="ARBA" id="ARBA00004651"/>
    </source>
</evidence>
<evidence type="ECO:0000256" key="5">
    <source>
        <dbReference type="ARBA" id="ARBA00022989"/>
    </source>
</evidence>
<sequence>MSQIFEFFLDKDKQSLISFFSVEYMIILLPMVFILVGITPKRYKRYTLLALSYLYYWWISRKLIVVLIGTTLIMYFAGLFIEKLYGNRDKQLQNAEKSQKKEIRSKFNKKSGMILVLSISMLVLSIVVFKYLGFFTRNLNYLLKGIDSGFRLKIPRLMVPIGISFFTLQSISYLVDVKREVIKADHNIFRLALFISYFPQIVEGPICRYADTASQLWNVTSYDKKNLKYGAMRYLYGIFKKIVIADRLNIIVSKVFNKYDKYSGWILLVGIIAYTIQLYMDFSGSMDAVLGTSEMLGIRLTENFRRPLFSRTISEFWTRWHISLGTWFKDYIFYPITMSSSMKKLTSNARKKIGNHFGPLLAGGVALFCVWLLNGLWHGAGWTFIAFGMYHFILIYTASLLLPFTNNILTKLKINTSNKYFKIMQIIRTFFLVVIGELFFRAPNIRVALSMIKRIFTKFYMPTSKPFYSIMETPDIVISIISILIVFCISLALERGVNIRDRIFEKNIVYRWIIIYAIILFIIIFGAYGYGYTPIDPMYANY</sequence>
<evidence type="ECO:0000256" key="4">
    <source>
        <dbReference type="ARBA" id="ARBA00022692"/>
    </source>
</evidence>
<dbReference type="InterPro" id="IPR004299">
    <property type="entry name" value="MBOAT_fam"/>
</dbReference>
<feature type="transmembrane region" description="Helical" evidence="8">
    <location>
        <begin position="317"/>
        <end position="336"/>
    </location>
</feature>
<dbReference type="EMBL" id="AGEI01000025">
    <property type="protein sequence ID" value="EHR32700.1"/>
    <property type="molecule type" value="Genomic_DNA"/>
</dbReference>
<dbReference type="PANTHER" id="PTHR13285:SF18">
    <property type="entry name" value="PROTEIN-CYSTEINE N-PALMITOYLTRANSFERASE RASP"/>
    <property type="match status" value="1"/>
</dbReference>
<evidence type="ECO:0000256" key="2">
    <source>
        <dbReference type="ARBA" id="ARBA00010323"/>
    </source>
</evidence>
<dbReference type="InterPro" id="IPR028362">
    <property type="entry name" value="AlgI"/>
</dbReference>
<dbReference type="PATRIC" id="fig|883114.3.peg.1423"/>
<dbReference type="PIRSF" id="PIRSF500217">
    <property type="entry name" value="AlgI"/>
    <property type="match status" value="1"/>
</dbReference>
<dbReference type="AlphaFoldDB" id="H3NQ20"/>
<feature type="transmembrane region" description="Helical" evidence="8">
    <location>
        <begin position="58"/>
        <end position="81"/>
    </location>
</feature>
<name>H3NQ20_9FIRM</name>
<evidence type="ECO:0000256" key="6">
    <source>
        <dbReference type="ARBA" id="ARBA00023136"/>
    </source>
</evidence>
<dbReference type="GO" id="GO:0016746">
    <property type="term" value="F:acyltransferase activity"/>
    <property type="evidence" value="ECO:0007669"/>
    <property type="project" value="UniProtKB-KW"/>
</dbReference>
<dbReference type="HOGENOM" id="CLU_025255_0_0_9"/>
<keyword evidence="10" id="KW-1185">Reference proteome</keyword>
<evidence type="ECO:0000256" key="7">
    <source>
        <dbReference type="PIRNR" id="PIRNR016636"/>
    </source>
</evidence>
<feature type="transmembrane region" description="Helical" evidence="8">
    <location>
        <begin position="476"/>
        <end position="497"/>
    </location>
</feature>
<keyword evidence="5 8" id="KW-1133">Transmembrane helix</keyword>
<dbReference type="OrthoDB" id="9805788at2"/>
<keyword evidence="7" id="KW-0012">Acyltransferase</keyword>
<dbReference type="GO" id="GO:0005886">
    <property type="term" value="C:plasma membrane"/>
    <property type="evidence" value="ECO:0007669"/>
    <property type="project" value="UniProtKB-SubCell"/>
</dbReference>
<evidence type="ECO:0000313" key="9">
    <source>
        <dbReference type="EMBL" id="EHR32700.1"/>
    </source>
</evidence>
<accession>H3NQ20</accession>
<gene>
    <name evidence="9" type="ORF">HMPREF9709_01431</name>
</gene>